<dbReference type="STRING" id="35722.A0A0B7NLQ0"/>
<evidence type="ECO:0000259" key="11">
    <source>
        <dbReference type="Pfam" id="PF00909"/>
    </source>
</evidence>
<keyword evidence="6 8" id="KW-0472">Membrane</keyword>
<dbReference type="Pfam" id="PF00909">
    <property type="entry name" value="Ammonium_transp"/>
    <property type="match status" value="3"/>
</dbReference>
<feature type="transmembrane region" description="Helical" evidence="8">
    <location>
        <begin position="405"/>
        <end position="428"/>
    </location>
</feature>
<evidence type="ECO:0000313" key="13">
    <source>
        <dbReference type="Proteomes" id="UP000054107"/>
    </source>
</evidence>
<evidence type="ECO:0000256" key="9">
    <source>
        <dbReference type="SAM" id="Coils"/>
    </source>
</evidence>
<feature type="compositionally biased region" description="Polar residues" evidence="10">
    <location>
        <begin position="625"/>
        <end position="636"/>
    </location>
</feature>
<organism evidence="12 13">
    <name type="scientific">Parasitella parasitica</name>
    <dbReference type="NCBI Taxonomy" id="35722"/>
    <lineage>
        <taxon>Eukaryota</taxon>
        <taxon>Fungi</taxon>
        <taxon>Fungi incertae sedis</taxon>
        <taxon>Mucoromycota</taxon>
        <taxon>Mucoromycotina</taxon>
        <taxon>Mucoromycetes</taxon>
        <taxon>Mucorales</taxon>
        <taxon>Mucorineae</taxon>
        <taxon>Mucoraceae</taxon>
        <taxon>Parasitella</taxon>
    </lineage>
</organism>
<feature type="transmembrane region" description="Helical" evidence="8">
    <location>
        <begin position="200"/>
        <end position="222"/>
    </location>
</feature>
<dbReference type="InterPro" id="IPR001905">
    <property type="entry name" value="Ammonium_transpt"/>
</dbReference>
<dbReference type="GO" id="GO:0008519">
    <property type="term" value="F:ammonium channel activity"/>
    <property type="evidence" value="ECO:0007669"/>
    <property type="project" value="InterPro"/>
</dbReference>
<feature type="domain" description="Ammonium transporter AmtB-like" evidence="11">
    <location>
        <begin position="14"/>
        <end position="146"/>
    </location>
</feature>
<reference evidence="12 13" key="1">
    <citation type="submission" date="2014-09" db="EMBL/GenBank/DDBJ databases">
        <authorList>
            <person name="Ellenberger Sabrina"/>
        </authorList>
    </citation>
    <scope>NUCLEOTIDE SEQUENCE [LARGE SCALE GENOMIC DNA]</scope>
    <source>
        <strain evidence="12 13">CBS 412.66</strain>
    </source>
</reference>
<keyword evidence="7 8" id="KW-0924">Ammonia transport</keyword>
<dbReference type="SUPFAM" id="SSF111352">
    <property type="entry name" value="Ammonium transporter"/>
    <property type="match status" value="1"/>
</dbReference>
<protein>
    <recommendedName>
        <fullName evidence="8">Ammonium transporter</fullName>
    </recommendedName>
</protein>
<dbReference type="Proteomes" id="UP000054107">
    <property type="component" value="Unassembled WGS sequence"/>
</dbReference>
<evidence type="ECO:0000256" key="4">
    <source>
        <dbReference type="ARBA" id="ARBA00022692"/>
    </source>
</evidence>
<feature type="coiled-coil region" evidence="9">
    <location>
        <begin position="462"/>
        <end position="500"/>
    </location>
</feature>
<evidence type="ECO:0000256" key="1">
    <source>
        <dbReference type="ARBA" id="ARBA00004141"/>
    </source>
</evidence>
<sequence length="656" mass="72010">METSYISDSGDSGWVMICTMLVFLMSPALGFFYAGLARAKNALSLMYLTVMSVAVVSFQWYLIGYSLTFSDTGSSFIGDSKNFLLRGVGRAPQLPGQTIPASAFMLFQCMFAAITPGLAFGSAAERMSLGPAILFIFIWTTLVYGMYLRQQHKYQLMTITLDIITNWVWNSKGWLAVMGVMDYAGGTPVHISSGLAAGNYYTHVLIQLTNLIIKKVAYAMVVGKRRDYNENVNVPHNVSFVFLGLALMWFGWLGFNAGSALGANARSVHSLVCTHLSACTAAVVWVLMDYQHTRKWSIIGLCTGAVAGLATITPGSGFVSQASSLAFGALGSVISNIIIRYKHRLGFDDALDVFAVHYIGGLVGLVLTGIFAQQWVIALGFPEGTPADAMPKGGWLDGNWVQVPVQLAAIGSVSAWSFVVTYIILVVLNKIPSLKLRLADEDEIIGTDWAEMGERAYGYLPMDEEQAQIQQMEEENKRRLEEAEEEAINQGREIQLEEHVNGTLGHQNRNSSGIDLHLNTVPTGSSTAHRKGLRQNLRHLMMARSSFNKKRKNNPVDGAFVMEEPVILNYGQDKDLGGGGGCLSKESEIYSMKNASTQQPQKDMELTDLADQKNFFYYDTDEAGPSTTASSGQNTPRIEFHDSDTVLNVERENRNT</sequence>
<evidence type="ECO:0000256" key="6">
    <source>
        <dbReference type="ARBA" id="ARBA00023136"/>
    </source>
</evidence>
<dbReference type="AlphaFoldDB" id="A0A0B7NLQ0"/>
<evidence type="ECO:0000256" key="3">
    <source>
        <dbReference type="ARBA" id="ARBA00022448"/>
    </source>
</evidence>
<keyword evidence="4 8" id="KW-0812">Transmembrane</keyword>
<feature type="domain" description="Ammonium transporter AmtB-like" evidence="11">
    <location>
        <begin position="217"/>
        <end position="457"/>
    </location>
</feature>
<keyword evidence="3 8" id="KW-0813">Transport</keyword>
<dbReference type="InterPro" id="IPR024041">
    <property type="entry name" value="NH4_transpt_AmtB-like_dom"/>
</dbReference>
<evidence type="ECO:0000256" key="7">
    <source>
        <dbReference type="ARBA" id="ARBA00023177"/>
    </source>
</evidence>
<comment type="subcellular location">
    <subcellularLocation>
        <location evidence="8">Cell membrane</location>
        <topology evidence="8">Multi-pass membrane protein</topology>
    </subcellularLocation>
    <subcellularLocation>
        <location evidence="1">Membrane</location>
        <topology evidence="1">Multi-pass membrane protein</topology>
    </subcellularLocation>
</comment>
<feature type="transmembrane region" description="Helical" evidence="8">
    <location>
        <begin position="267"/>
        <end position="288"/>
    </location>
</feature>
<feature type="transmembrane region" description="Helical" evidence="8">
    <location>
        <begin position="351"/>
        <end position="372"/>
    </location>
</feature>
<dbReference type="EMBL" id="LN733168">
    <property type="protein sequence ID" value="CEP16435.1"/>
    <property type="molecule type" value="Genomic_DNA"/>
</dbReference>
<evidence type="ECO:0000313" key="12">
    <source>
        <dbReference type="EMBL" id="CEP16435.1"/>
    </source>
</evidence>
<dbReference type="InterPro" id="IPR029020">
    <property type="entry name" value="Ammonium/urea_transptr"/>
</dbReference>
<feature type="transmembrane region" description="Helical" evidence="8">
    <location>
        <begin position="45"/>
        <end position="63"/>
    </location>
</feature>
<keyword evidence="5 8" id="KW-1133">Transmembrane helix</keyword>
<dbReference type="Gene3D" id="1.10.3430.10">
    <property type="entry name" value="Ammonium transporter AmtB like domains"/>
    <property type="match status" value="1"/>
</dbReference>
<evidence type="ECO:0000256" key="10">
    <source>
        <dbReference type="SAM" id="MobiDB-lite"/>
    </source>
</evidence>
<feature type="transmembrane region" description="Helical" evidence="8">
    <location>
        <begin position="234"/>
        <end position="255"/>
    </location>
</feature>
<dbReference type="PANTHER" id="PTHR43029">
    <property type="entry name" value="AMMONIUM TRANSPORTER MEP2"/>
    <property type="match status" value="1"/>
</dbReference>
<evidence type="ECO:0000256" key="2">
    <source>
        <dbReference type="ARBA" id="ARBA00005887"/>
    </source>
</evidence>
<dbReference type="GO" id="GO:0005886">
    <property type="term" value="C:plasma membrane"/>
    <property type="evidence" value="ECO:0007669"/>
    <property type="project" value="UniProtKB-SubCell"/>
</dbReference>
<proteinExistence type="inferred from homology"/>
<feature type="transmembrane region" description="Helical" evidence="8">
    <location>
        <begin position="12"/>
        <end position="33"/>
    </location>
</feature>
<feature type="domain" description="Ammonium transporter AmtB-like" evidence="11">
    <location>
        <begin position="156"/>
        <end position="197"/>
    </location>
</feature>
<feature type="transmembrane region" description="Helical" evidence="8">
    <location>
        <begin position="99"/>
        <end position="120"/>
    </location>
</feature>
<feature type="transmembrane region" description="Helical" evidence="8">
    <location>
        <begin position="318"/>
        <end position="339"/>
    </location>
</feature>
<evidence type="ECO:0000256" key="8">
    <source>
        <dbReference type="RuleBase" id="RU362002"/>
    </source>
</evidence>
<dbReference type="NCBIfam" id="TIGR00836">
    <property type="entry name" value="amt"/>
    <property type="match status" value="1"/>
</dbReference>
<gene>
    <name evidence="12" type="primary">PARPA_10701.1 scaffold 41683</name>
</gene>
<feature type="region of interest" description="Disordered" evidence="10">
    <location>
        <begin position="619"/>
        <end position="638"/>
    </location>
</feature>
<evidence type="ECO:0000256" key="5">
    <source>
        <dbReference type="ARBA" id="ARBA00022989"/>
    </source>
</evidence>
<name>A0A0B7NLQ0_9FUNG</name>
<dbReference type="OrthoDB" id="534912at2759"/>
<accession>A0A0B7NLQ0</accession>
<keyword evidence="13" id="KW-1185">Reference proteome</keyword>
<comment type="similarity">
    <text evidence="2 8">Belongs to the ammonia transporter channel (TC 1.A.11.2) family.</text>
</comment>
<feature type="transmembrane region" description="Helical" evidence="8">
    <location>
        <begin position="295"/>
        <end position="312"/>
    </location>
</feature>
<keyword evidence="9" id="KW-0175">Coiled coil</keyword>
<dbReference type="PANTHER" id="PTHR43029:SF10">
    <property type="entry name" value="AMMONIUM TRANSPORTER MEP2"/>
    <property type="match status" value="1"/>
</dbReference>
<feature type="transmembrane region" description="Helical" evidence="8">
    <location>
        <begin position="127"/>
        <end position="147"/>
    </location>
</feature>